<sequence length="451" mass="53397">MAHNKRPKAPEPDESEFVRKPFKLADLPLNPAQNSAIETLLNTFKKSGEFDKLRKTVFAEFEQSDVKPKMQKALEELTDAEIDRQPSLLSKDRRNAAALIEGAAERSDVYRSAEDTVDAILARFMEQTELTLRDMRRKDIGDEAAEEERIRGSKTEEDYAHEFEERRAERLQKLEVERELDRQREREERKAAEAERRRLREEEEELERERAEREEAKRLEQEKEERDREREYEREREERRERRRKDEARHRDERERRRDSSYDRNRHRGRDHRDREYDRRDSRRPSIDPHKPEPEPVLPETDKDLEEIALRELLKESEKLTKSRHRPELEIDASLEPPPRKILPPKSIVPRDPVAARLSRLPRLDSKPASTPPVEIHSSTKPESVRGRSRSRDRPSLSLSPGLRRKDDRPRHGHYDRYEPRERASSERSASPLKDSQCQSAQAALALVKAP</sequence>
<feature type="domain" description="BOD1/SHG1" evidence="2">
    <location>
        <begin position="40"/>
        <end position="141"/>
    </location>
</feature>
<dbReference type="Proteomes" id="UP000799640">
    <property type="component" value="Unassembled WGS sequence"/>
</dbReference>
<feature type="compositionally biased region" description="Low complexity" evidence="1">
    <location>
        <begin position="427"/>
        <end position="438"/>
    </location>
</feature>
<feature type="compositionally biased region" description="Basic and acidic residues" evidence="1">
    <location>
        <begin position="133"/>
        <end position="264"/>
    </location>
</feature>
<dbReference type="AlphaFoldDB" id="A0A6G1HSM9"/>
<protein>
    <recommendedName>
        <fullName evidence="2">BOD1/SHG1 domain-containing protein</fullName>
    </recommendedName>
</protein>
<evidence type="ECO:0000259" key="2">
    <source>
        <dbReference type="Pfam" id="PF05205"/>
    </source>
</evidence>
<name>A0A6G1HSM9_9PEZI</name>
<evidence type="ECO:0000313" key="4">
    <source>
        <dbReference type="Proteomes" id="UP000799640"/>
    </source>
</evidence>
<dbReference type="Pfam" id="PF05205">
    <property type="entry name" value="COMPASS-Shg1"/>
    <property type="match status" value="1"/>
</dbReference>
<dbReference type="PANTHER" id="PTHR28034">
    <property type="entry name" value="SET1 COMPLEX COMPONENT SHG1"/>
    <property type="match status" value="1"/>
</dbReference>
<dbReference type="PANTHER" id="PTHR28034:SF1">
    <property type="entry name" value="NUCLEOMORPHIN"/>
    <property type="match status" value="1"/>
</dbReference>
<feature type="compositionally biased region" description="Basic and acidic residues" evidence="1">
    <location>
        <begin position="378"/>
        <end position="395"/>
    </location>
</feature>
<accession>A0A6G1HSM9</accession>
<evidence type="ECO:0000313" key="3">
    <source>
        <dbReference type="EMBL" id="KAF2398839.1"/>
    </source>
</evidence>
<gene>
    <name evidence="3" type="ORF">EJ06DRAFT_558017</name>
</gene>
<feature type="compositionally biased region" description="Basic and acidic residues" evidence="1">
    <location>
        <begin position="404"/>
        <end position="426"/>
    </location>
</feature>
<evidence type="ECO:0000256" key="1">
    <source>
        <dbReference type="SAM" id="MobiDB-lite"/>
    </source>
</evidence>
<keyword evidence="4" id="KW-1185">Reference proteome</keyword>
<organism evidence="3 4">
    <name type="scientific">Trichodelitschia bisporula</name>
    <dbReference type="NCBI Taxonomy" id="703511"/>
    <lineage>
        <taxon>Eukaryota</taxon>
        <taxon>Fungi</taxon>
        <taxon>Dikarya</taxon>
        <taxon>Ascomycota</taxon>
        <taxon>Pezizomycotina</taxon>
        <taxon>Dothideomycetes</taxon>
        <taxon>Dothideomycetes incertae sedis</taxon>
        <taxon>Phaeotrichales</taxon>
        <taxon>Phaeotrichaceae</taxon>
        <taxon>Trichodelitschia</taxon>
    </lineage>
</organism>
<reference evidence="3" key="1">
    <citation type="journal article" date="2020" name="Stud. Mycol.">
        <title>101 Dothideomycetes genomes: a test case for predicting lifestyles and emergence of pathogens.</title>
        <authorList>
            <person name="Haridas S."/>
            <person name="Albert R."/>
            <person name="Binder M."/>
            <person name="Bloem J."/>
            <person name="Labutti K."/>
            <person name="Salamov A."/>
            <person name="Andreopoulos B."/>
            <person name="Baker S."/>
            <person name="Barry K."/>
            <person name="Bills G."/>
            <person name="Bluhm B."/>
            <person name="Cannon C."/>
            <person name="Castanera R."/>
            <person name="Culley D."/>
            <person name="Daum C."/>
            <person name="Ezra D."/>
            <person name="Gonzalez J."/>
            <person name="Henrissat B."/>
            <person name="Kuo A."/>
            <person name="Liang C."/>
            <person name="Lipzen A."/>
            <person name="Lutzoni F."/>
            <person name="Magnuson J."/>
            <person name="Mondo S."/>
            <person name="Nolan M."/>
            <person name="Ohm R."/>
            <person name="Pangilinan J."/>
            <person name="Park H.-J."/>
            <person name="Ramirez L."/>
            <person name="Alfaro M."/>
            <person name="Sun H."/>
            <person name="Tritt A."/>
            <person name="Yoshinaga Y."/>
            <person name="Zwiers L.-H."/>
            <person name="Turgeon B."/>
            <person name="Goodwin S."/>
            <person name="Spatafora J."/>
            <person name="Crous P."/>
            <person name="Grigoriev I."/>
        </authorList>
    </citation>
    <scope>NUCLEOTIDE SEQUENCE</scope>
    <source>
        <strain evidence="3">CBS 262.69</strain>
    </source>
</reference>
<proteinExistence type="predicted"/>
<dbReference type="OrthoDB" id="5579731at2759"/>
<feature type="region of interest" description="Disordered" evidence="1">
    <location>
        <begin position="133"/>
        <end position="438"/>
    </location>
</feature>
<feature type="compositionally biased region" description="Basic and acidic residues" evidence="1">
    <location>
        <begin position="271"/>
        <end position="329"/>
    </location>
</feature>
<dbReference type="InterPro" id="IPR055264">
    <property type="entry name" value="BOD1/SHG1_dom"/>
</dbReference>
<dbReference type="EMBL" id="ML996699">
    <property type="protein sequence ID" value="KAF2398839.1"/>
    <property type="molecule type" value="Genomic_DNA"/>
</dbReference>